<dbReference type="SMART" id="SM00326">
    <property type="entry name" value="SH3"/>
    <property type="match status" value="1"/>
</dbReference>
<accession>A0A5J4NSE1</accession>
<evidence type="ECO:0000313" key="7">
    <source>
        <dbReference type="EMBL" id="KAA3678506.1"/>
    </source>
</evidence>
<keyword evidence="3" id="KW-0677">Repeat</keyword>
<feature type="compositionally biased region" description="Polar residues" evidence="5">
    <location>
        <begin position="344"/>
        <end position="356"/>
    </location>
</feature>
<dbReference type="GO" id="GO:0030427">
    <property type="term" value="C:site of polarized growth"/>
    <property type="evidence" value="ECO:0007669"/>
    <property type="project" value="TreeGrafter"/>
</dbReference>
<dbReference type="InterPro" id="IPR036028">
    <property type="entry name" value="SH3-like_dom_sf"/>
</dbReference>
<dbReference type="GO" id="GO:0005886">
    <property type="term" value="C:plasma membrane"/>
    <property type="evidence" value="ECO:0007669"/>
    <property type="project" value="TreeGrafter"/>
</dbReference>
<feature type="region of interest" description="Disordered" evidence="5">
    <location>
        <begin position="377"/>
        <end position="399"/>
    </location>
</feature>
<dbReference type="AlphaFoldDB" id="A0A5J4NSE1"/>
<dbReference type="GO" id="GO:0005884">
    <property type="term" value="C:actin filament"/>
    <property type="evidence" value="ECO:0007669"/>
    <property type="project" value="TreeGrafter"/>
</dbReference>
<evidence type="ECO:0000256" key="3">
    <source>
        <dbReference type="ARBA" id="ARBA00022737"/>
    </source>
</evidence>
<feature type="domain" description="SH3" evidence="6">
    <location>
        <begin position="433"/>
        <end position="490"/>
    </location>
</feature>
<dbReference type="PRINTS" id="PR00452">
    <property type="entry name" value="SH3DOMAIN"/>
</dbReference>
<dbReference type="GO" id="GO:0016477">
    <property type="term" value="P:cell migration"/>
    <property type="evidence" value="ECO:0007669"/>
    <property type="project" value="TreeGrafter"/>
</dbReference>
<comment type="caution">
    <text evidence="7">The sequence shown here is derived from an EMBL/GenBank/DDBJ whole genome shotgun (WGS) entry which is preliminary data.</text>
</comment>
<evidence type="ECO:0000256" key="1">
    <source>
        <dbReference type="ARBA" id="ARBA00022443"/>
    </source>
</evidence>
<dbReference type="PANTHER" id="PTHR10829">
    <property type="entry name" value="CORTACTIN AND DREBRIN"/>
    <property type="match status" value="1"/>
</dbReference>
<reference evidence="7 8" key="1">
    <citation type="journal article" date="2019" name="Gigascience">
        <title>Whole-genome sequence of the oriental lung fluke Paragonimus westermani.</title>
        <authorList>
            <person name="Oey H."/>
            <person name="Zakrzewski M."/>
            <person name="Narain K."/>
            <person name="Devi K.R."/>
            <person name="Agatsuma T."/>
            <person name="Nawaratna S."/>
            <person name="Gobert G.N."/>
            <person name="Jones M.K."/>
            <person name="Ragan M.A."/>
            <person name="McManus D.P."/>
            <person name="Krause L."/>
        </authorList>
    </citation>
    <scope>NUCLEOTIDE SEQUENCE [LARGE SCALE GENOMIC DNA]</scope>
    <source>
        <strain evidence="7 8">IND2009</strain>
    </source>
</reference>
<feature type="region of interest" description="Disordered" evidence="5">
    <location>
        <begin position="341"/>
        <end position="363"/>
    </location>
</feature>
<proteinExistence type="predicted"/>
<protein>
    <submittedName>
        <fullName evidence="7">Cortactin</fullName>
    </submittedName>
</protein>
<sequence>MSDDWETDPNFIVRSNTYIESVDFRMMYRKKSNDGVLKLLRVLADKRSSITQFAAASTTNVVGKLDSSYLFEVCLSAVNTFGRFAPAASLTEFISDVALADLDLAYLFSFANAYSMATLRDEVKQSDLQNKLKTAPKPSFGYGGKFGVERDRMDKSAVGHDHHEAISKHGSQTDYSTGFGGKYGVQKDRQDKSAVSWDHVECTEKHASQKDYSIGFGGKFGVQKDRQDQSAVGWDHREMVEMHSSQKDYSTGFGGKYGVQTDRQDKSAVGWDYQKKADPHASQTDYSKGFGGKFGVQTDRMDSSSATWDQRETTELHPSQMKADVPKITGGLSTLRERFESRGQAITSPSGPTAAQQRVAEERALWETERKTAAMEASKPLQEQQRPVPQAPIAVPTPPVTEPVLPPVVSTTDTVIATQPEPSETVPQSAPVFTQCTAVAAYDYTADEEDELTFCVGELITEIEKIDQGWWKGVCRGKVGLFPANYVQEQ</sequence>
<gene>
    <name evidence="7" type="ORF">DEA37_0000327</name>
</gene>
<organism evidence="7 8">
    <name type="scientific">Paragonimus westermani</name>
    <dbReference type="NCBI Taxonomy" id="34504"/>
    <lineage>
        <taxon>Eukaryota</taxon>
        <taxon>Metazoa</taxon>
        <taxon>Spiralia</taxon>
        <taxon>Lophotrochozoa</taxon>
        <taxon>Platyhelminthes</taxon>
        <taxon>Trematoda</taxon>
        <taxon>Digenea</taxon>
        <taxon>Plagiorchiida</taxon>
        <taxon>Troglotremata</taxon>
        <taxon>Troglotrematidae</taxon>
        <taxon>Paragonimus</taxon>
    </lineage>
</organism>
<keyword evidence="1 4" id="KW-0728">SH3 domain</keyword>
<evidence type="ECO:0000313" key="8">
    <source>
        <dbReference type="Proteomes" id="UP000324629"/>
    </source>
</evidence>
<evidence type="ECO:0000256" key="2">
    <source>
        <dbReference type="ARBA" id="ARBA00022553"/>
    </source>
</evidence>
<dbReference type="InterPro" id="IPR003134">
    <property type="entry name" value="Hs1_Cortactin"/>
</dbReference>
<dbReference type="GO" id="GO:0030833">
    <property type="term" value="P:regulation of actin filament polymerization"/>
    <property type="evidence" value="ECO:0007669"/>
    <property type="project" value="TreeGrafter"/>
</dbReference>
<keyword evidence="8" id="KW-1185">Reference proteome</keyword>
<dbReference type="Proteomes" id="UP000324629">
    <property type="component" value="Unassembled WGS sequence"/>
</dbReference>
<evidence type="ECO:0000256" key="4">
    <source>
        <dbReference type="PROSITE-ProRule" id="PRU00192"/>
    </source>
</evidence>
<evidence type="ECO:0000256" key="5">
    <source>
        <dbReference type="SAM" id="MobiDB-lite"/>
    </source>
</evidence>
<name>A0A5J4NSE1_9TREM</name>
<dbReference type="PROSITE" id="PS51090">
    <property type="entry name" value="CORTACTIN"/>
    <property type="match status" value="5"/>
</dbReference>
<dbReference type="GO" id="GO:0051015">
    <property type="term" value="F:actin filament binding"/>
    <property type="evidence" value="ECO:0007669"/>
    <property type="project" value="TreeGrafter"/>
</dbReference>
<dbReference type="SUPFAM" id="SSF50044">
    <property type="entry name" value="SH3-domain"/>
    <property type="match status" value="1"/>
</dbReference>
<dbReference type="GO" id="GO:0030864">
    <property type="term" value="C:cortical actin cytoskeleton"/>
    <property type="evidence" value="ECO:0007669"/>
    <property type="project" value="TreeGrafter"/>
</dbReference>
<dbReference type="Pfam" id="PF02218">
    <property type="entry name" value="HS1_rep"/>
    <property type="match status" value="5"/>
</dbReference>
<dbReference type="Gene3D" id="2.30.30.40">
    <property type="entry name" value="SH3 Domains"/>
    <property type="match status" value="1"/>
</dbReference>
<dbReference type="Pfam" id="PF00018">
    <property type="entry name" value="SH3_1"/>
    <property type="match status" value="1"/>
</dbReference>
<dbReference type="PANTHER" id="PTHR10829:SF23">
    <property type="entry name" value="CORTACTIN, ISOFORM A"/>
    <property type="match status" value="1"/>
</dbReference>
<dbReference type="PROSITE" id="PS50002">
    <property type="entry name" value="SH3"/>
    <property type="match status" value="1"/>
</dbReference>
<dbReference type="InterPro" id="IPR001452">
    <property type="entry name" value="SH3_domain"/>
</dbReference>
<keyword evidence="2" id="KW-0597">Phosphoprotein</keyword>
<dbReference type="EMBL" id="QNGE01001079">
    <property type="protein sequence ID" value="KAA3678506.1"/>
    <property type="molecule type" value="Genomic_DNA"/>
</dbReference>
<evidence type="ECO:0000259" key="6">
    <source>
        <dbReference type="PROSITE" id="PS50002"/>
    </source>
</evidence>